<dbReference type="InterPro" id="IPR018202">
    <property type="entry name" value="Ser_caboxypep_ser_AS"/>
</dbReference>
<gene>
    <name evidence="2" type="ORF">KIPB_016092</name>
</gene>
<keyword evidence="3" id="KW-1185">Reference proteome</keyword>
<organism evidence="2 3">
    <name type="scientific">Kipferlia bialata</name>
    <dbReference type="NCBI Taxonomy" id="797122"/>
    <lineage>
        <taxon>Eukaryota</taxon>
        <taxon>Metamonada</taxon>
        <taxon>Carpediemonas-like organisms</taxon>
        <taxon>Kipferlia</taxon>
    </lineage>
</organism>
<dbReference type="Gene3D" id="3.40.50.1820">
    <property type="entry name" value="alpha/beta hydrolase"/>
    <property type="match status" value="1"/>
</dbReference>
<accession>A0A9K3DDM2</accession>
<dbReference type="GO" id="GO:0004185">
    <property type="term" value="F:serine-type carboxypeptidase activity"/>
    <property type="evidence" value="ECO:0007669"/>
    <property type="project" value="InterPro"/>
</dbReference>
<evidence type="ECO:0000256" key="1">
    <source>
        <dbReference type="ARBA" id="ARBA00009431"/>
    </source>
</evidence>
<keyword evidence="2" id="KW-0121">Carboxypeptidase</keyword>
<dbReference type="Proteomes" id="UP000265618">
    <property type="component" value="Unassembled WGS sequence"/>
</dbReference>
<feature type="non-terminal residue" evidence="2">
    <location>
        <position position="1"/>
    </location>
</feature>
<dbReference type="InterPro" id="IPR001563">
    <property type="entry name" value="Peptidase_S10"/>
</dbReference>
<dbReference type="SUPFAM" id="SSF53474">
    <property type="entry name" value="alpha/beta-Hydrolases"/>
    <property type="match status" value="1"/>
</dbReference>
<evidence type="ECO:0000313" key="2">
    <source>
        <dbReference type="EMBL" id="GIQ92365.1"/>
    </source>
</evidence>
<dbReference type="OrthoDB" id="443318at2759"/>
<evidence type="ECO:0000313" key="3">
    <source>
        <dbReference type="Proteomes" id="UP000265618"/>
    </source>
</evidence>
<proteinExistence type="inferred from homology"/>
<keyword evidence="2" id="KW-0378">Hydrolase</keyword>
<dbReference type="InterPro" id="IPR029058">
    <property type="entry name" value="AB_hydrolase_fold"/>
</dbReference>
<keyword evidence="2" id="KW-0645">Protease</keyword>
<name>A0A9K3DDM2_9EUKA</name>
<comment type="similarity">
    <text evidence="1">Belongs to the peptidase S10 family.</text>
</comment>
<sequence length="56" mass="6259">MYPTCQSTSYALTLRYVSGLDSFFTYFSEYQGASLSLFGESYGGHYVPCVGDYISK</sequence>
<dbReference type="Pfam" id="PF00450">
    <property type="entry name" value="Peptidase_S10"/>
    <property type="match status" value="1"/>
</dbReference>
<protein>
    <submittedName>
        <fullName evidence="2">Peptidase S10, serine carboxypeptidase</fullName>
    </submittedName>
</protein>
<dbReference type="EMBL" id="BDIP01009538">
    <property type="protein sequence ID" value="GIQ92365.1"/>
    <property type="molecule type" value="Genomic_DNA"/>
</dbReference>
<dbReference type="PROSITE" id="PS00131">
    <property type="entry name" value="CARBOXYPEPT_SER_SER"/>
    <property type="match status" value="1"/>
</dbReference>
<reference evidence="2 3" key="1">
    <citation type="journal article" date="2018" name="PLoS ONE">
        <title>The draft genome of Kipferlia bialata reveals reductive genome evolution in fornicate parasites.</title>
        <authorList>
            <person name="Tanifuji G."/>
            <person name="Takabayashi S."/>
            <person name="Kume K."/>
            <person name="Takagi M."/>
            <person name="Nakayama T."/>
            <person name="Kamikawa R."/>
            <person name="Inagaki Y."/>
            <person name="Hashimoto T."/>
        </authorList>
    </citation>
    <scope>NUCLEOTIDE SEQUENCE [LARGE SCALE GENOMIC DNA]</scope>
    <source>
        <strain evidence="2">NY0173</strain>
    </source>
</reference>
<dbReference type="AlphaFoldDB" id="A0A9K3DDM2"/>
<comment type="caution">
    <text evidence="2">The sequence shown here is derived from an EMBL/GenBank/DDBJ whole genome shotgun (WGS) entry which is preliminary data.</text>
</comment>
<dbReference type="GO" id="GO:0006508">
    <property type="term" value="P:proteolysis"/>
    <property type="evidence" value="ECO:0007669"/>
    <property type="project" value="InterPro"/>
</dbReference>